<dbReference type="OrthoDB" id="9777935at2"/>
<evidence type="ECO:0000256" key="2">
    <source>
        <dbReference type="ARBA" id="ARBA00001946"/>
    </source>
</evidence>
<protein>
    <recommendedName>
        <fullName evidence="13">Ribonuclease</fullName>
        <ecNumber evidence="13">3.1.26.4</ecNumber>
    </recommendedName>
</protein>
<feature type="binding site" evidence="12">
    <location>
        <position position="104"/>
    </location>
    <ligand>
        <name>a divalent metal cation</name>
        <dbReference type="ChEBI" id="CHEBI:60240"/>
    </ligand>
</feature>
<evidence type="ECO:0000256" key="7">
    <source>
        <dbReference type="ARBA" id="ARBA00022722"/>
    </source>
</evidence>
<proteinExistence type="inferred from homology"/>
<dbReference type="Proteomes" id="UP000283896">
    <property type="component" value="Unassembled WGS sequence"/>
</dbReference>
<dbReference type="Gene3D" id="3.30.420.10">
    <property type="entry name" value="Ribonuclease H-like superfamily/Ribonuclease H"/>
    <property type="match status" value="1"/>
</dbReference>
<dbReference type="GO" id="GO:0032299">
    <property type="term" value="C:ribonuclease H2 complex"/>
    <property type="evidence" value="ECO:0007669"/>
    <property type="project" value="TreeGrafter"/>
</dbReference>
<evidence type="ECO:0000256" key="5">
    <source>
        <dbReference type="ARBA" id="ARBA00008378"/>
    </source>
</evidence>
<keyword evidence="6" id="KW-0963">Cytoplasm</keyword>
<feature type="binding site" evidence="12">
    <location>
        <position position="105"/>
    </location>
    <ligand>
        <name>a divalent metal cation</name>
        <dbReference type="ChEBI" id="CHEBI:60240"/>
    </ligand>
</feature>
<dbReference type="EMBL" id="MPBG01000007">
    <property type="protein sequence ID" value="RMI87868.1"/>
    <property type="molecule type" value="Genomic_DNA"/>
</dbReference>
<dbReference type="STRING" id="69896.S284_04210"/>
<evidence type="ECO:0000256" key="13">
    <source>
        <dbReference type="RuleBase" id="RU003515"/>
    </source>
</evidence>
<evidence type="ECO:0000313" key="15">
    <source>
        <dbReference type="EMBL" id="RMI87868.1"/>
    </source>
</evidence>
<keyword evidence="7 12" id="KW-0540">Nuclease</keyword>
<evidence type="ECO:0000256" key="3">
    <source>
        <dbReference type="ARBA" id="ARBA00004065"/>
    </source>
</evidence>
<dbReference type="InterPro" id="IPR024568">
    <property type="entry name" value="RNase_HIII_N"/>
</dbReference>
<dbReference type="Gene3D" id="3.30.310.10">
    <property type="entry name" value="TATA-Binding Protein"/>
    <property type="match status" value="1"/>
</dbReference>
<dbReference type="SUPFAM" id="SSF53098">
    <property type="entry name" value="Ribonuclease H-like"/>
    <property type="match status" value="1"/>
</dbReference>
<comment type="caution">
    <text evidence="15">The sequence shown here is derived from an EMBL/GenBank/DDBJ whole genome shotgun (WGS) entry which is preliminary data.</text>
</comment>
<dbReference type="GO" id="GO:0005737">
    <property type="term" value="C:cytoplasm"/>
    <property type="evidence" value="ECO:0007669"/>
    <property type="project" value="UniProtKB-SubCell"/>
</dbReference>
<evidence type="ECO:0000256" key="6">
    <source>
        <dbReference type="ARBA" id="ARBA00022490"/>
    </source>
</evidence>
<sequence length="311" mass="35257">MPNLTLKLTTSQFAKLKQHYQKKLQTNSLNSTVAFFVLEDATMITAFNNQTLLLQGNNIESKLLFLINLLDIQFSTTNTKVASNILNQQKTNLDSYYTSSIGSDEVGTGDVFGPVVVCSVYLAPEKIPFFKKMGSILESKQMNDTKIMTFVPSILDHVTKSIAIIKPNEYNQNIAKQNLNKIKASLHNIAIIQTLEKINKIVPVILDQFCFPTNYFNYLKDQKEIYSNINFKTKADQNYLSVTLASIIARYVFLQEINTLNEHLSCKLRLGAGVIVDQQIAKIVKKHGTKILTQIAKCNFKNVTHKYKKYL</sequence>
<evidence type="ECO:0000313" key="16">
    <source>
        <dbReference type="Proteomes" id="UP000283896"/>
    </source>
</evidence>
<dbReference type="InterPro" id="IPR012337">
    <property type="entry name" value="RNaseH-like_sf"/>
</dbReference>
<dbReference type="CDD" id="cd06590">
    <property type="entry name" value="RNase_HII_bacteria_HIII_like"/>
    <property type="match status" value="1"/>
</dbReference>
<dbReference type="InterPro" id="IPR012295">
    <property type="entry name" value="TBP_dom_sf"/>
</dbReference>
<dbReference type="AlphaFoldDB" id="A0A421NV25"/>
<dbReference type="PANTHER" id="PTHR10954">
    <property type="entry name" value="RIBONUCLEASE H2 SUBUNIT A"/>
    <property type="match status" value="1"/>
</dbReference>
<organism evidence="15 16">
    <name type="scientific">Candidatus Phytoplasma solani</name>
    <dbReference type="NCBI Taxonomy" id="69896"/>
    <lineage>
        <taxon>Bacteria</taxon>
        <taxon>Bacillati</taxon>
        <taxon>Mycoplasmatota</taxon>
        <taxon>Mollicutes</taxon>
        <taxon>Acholeplasmatales</taxon>
        <taxon>Acholeplasmataceae</taxon>
        <taxon>Candidatus Phytoplasma</taxon>
        <taxon>16SrXII (Stolbur group)</taxon>
    </lineage>
</organism>
<comment type="cofactor">
    <cofactor evidence="2">
        <name>Mg(2+)</name>
        <dbReference type="ChEBI" id="CHEBI:18420"/>
    </cofactor>
</comment>
<evidence type="ECO:0000256" key="1">
    <source>
        <dbReference type="ARBA" id="ARBA00000077"/>
    </source>
</evidence>
<dbReference type="GO" id="GO:0004523">
    <property type="term" value="F:RNA-DNA hybrid ribonuclease activity"/>
    <property type="evidence" value="ECO:0007669"/>
    <property type="project" value="UniProtKB-UniRule"/>
</dbReference>
<dbReference type="PANTHER" id="PTHR10954:SF23">
    <property type="entry name" value="RIBONUCLEASE"/>
    <property type="match status" value="1"/>
</dbReference>
<evidence type="ECO:0000256" key="9">
    <source>
        <dbReference type="ARBA" id="ARBA00022759"/>
    </source>
</evidence>
<dbReference type="GO" id="GO:0043137">
    <property type="term" value="P:DNA replication, removal of RNA primer"/>
    <property type="evidence" value="ECO:0007669"/>
    <property type="project" value="TreeGrafter"/>
</dbReference>
<dbReference type="PIRSF" id="PIRSF037748">
    <property type="entry name" value="RnhC"/>
    <property type="match status" value="1"/>
</dbReference>
<comment type="cofactor">
    <cofactor evidence="12">
        <name>Mn(2+)</name>
        <dbReference type="ChEBI" id="CHEBI:29035"/>
    </cofactor>
    <cofactor evidence="12">
        <name>Mg(2+)</name>
        <dbReference type="ChEBI" id="CHEBI:18420"/>
    </cofactor>
    <text evidence="12">Manganese or magnesium. Binds 1 divalent metal ion per monomer in the absence of substrate. May bind a second metal ion after substrate binding.</text>
</comment>
<feature type="domain" description="RNase H type-2" evidence="14">
    <location>
        <begin position="98"/>
        <end position="311"/>
    </location>
</feature>
<keyword evidence="8 12" id="KW-0479">Metal-binding</keyword>
<keyword evidence="10 12" id="KW-0378">Hydrolase</keyword>
<comment type="similarity">
    <text evidence="5">Belongs to the RNase HII family. RnhC subfamily.</text>
</comment>
<keyword evidence="9 12" id="KW-0255">Endonuclease</keyword>
<evidence type="ECO:0000256" key="8">
    <source>
        <dbReference type="ARBA" id="ARBA00022723"/>
    </source>
</evidence>
<dbReference type="GO" id="GO:0003723">
    <property type="term" value="F:RNA binding"/>
    <property type="evidence" value="ECO:0007669"/>
    <property type="project" value="UniProtKB-UniRule"/>
</dbReference>
<comment type="function">
    <text evidence="3 13">Endonuclease that specifically degrades the RNA of RNA-DNA hybrids.</text>
</comment>
<comment type="subcellular location">
    <subcellularLocation>
        <location evidence="4">Cytoplasm</location>
    </subcellularLocation>
</comment>
<evidence type="ECO:0000256" key="11">
    <source>
        <dbReference type="ARBA" id="ARBA00022842"/>
    </source>
</evidence>
<gene>
    <name evidence="15" type="primary">rnhC</name>
    <name evidence="15" type="ORF">PSSA1_v1c4910</name>
</gene>
<dbReference type="InterPro" id="IPR001352">
    <property type="entry name" value="RNase_HII/HIII"/>
</dbReference>
<dbReference type="InterPro" id="IPR004641">
    <property type="entry name" value="RNase_HIII"/>
</dbReference>
<dbReference type="Pfam" id="PF11858">
    <property type="entry name" value="DUF3378"/>
    <property type="match status" value="1"/>
</dbReference>
<dbReference type="Pfam" id="PF01351">
    <property type="entry name" value="RNase_HII"/>
    <property type="match status" value="1"/>
</dbReference>
<evidence type="ECO:0000256" key="4">
    <source>
        <dbReference type="ARBA" id="ARBA00004496"/>
    </source>
</evidence>
<dbReference type="GO" id="GO:0006298">
    <property type="term" value="P:mismatch repair"/>
    <property type="evidence" value="ECO:0007669"/>
    <property type="project" value="TreeGrafter"/>
</dbReference>
<keyword evidence="11" id="KW-0460">Magnesium</keyword>
<dbReference type="NCBIfam" id="TIGR00716">
    <property type="entry name" value="rnhC"/>
    <property type="match status" value="1"/>
</dbReference>
<dbReference type="EC" id="3.1.26.4" evidence="13"/>
<feature type="binding site" evidence="12">
    <location>
        <position position="207"/>
    </location>
    <ligand>
        <name>a divalent metal cation</name>
        <dbReference type="ChEBI" id="CHEBI:60240"/>
    </ligand>
</feature>
<dbReference type="GO" id="GO:0046872">
    <property type="term" value="F:metal ion binding"/>
    <property type="evidence" value="ECO:0007669"/>
    <property type="project" value="UniProtKB-KW"/>
</dbReference>
<evidence type="ECO:0000256" key="10">
    <source>
        <dbReference type="ARBA" id="ARBA00022801"/>
    </source>
</evidence>
<dbReference type="PROSITE" id="PS51975">
    <property type="entry name" value="RNASE_H_2"/>
    <property type="match status" value="1"/>
</dbReference>
<dbReference type="InterPro" id="IPR036397">
    <property type="entry name" value="RNaseH_sf"/>
</dbReference>
<name>A0A421NV25_9MOLU</name>
<evidence type="ECO:0000256" key="12">
    <source>
        <dbReference type="PROSITE-ProRule" id="PRU01319"/>
    </source>
</evidence>
<keyword evidence="16" id="KW-1185">Reference proteome</keyword>
<dbReference type="RefSeq" id="WP_023161543.1">
    <property type="nucleotide sequence ID" value="NC_022588.1"/>
</dbReference>
<dbReference type="InterPro" id="IPR024567">
    <property type="entry name" value="RNase_HII/HIII_dom"/>
</dbReference>
<dbReference type="KEGG" id="psol:S284_04210"/>
<comment type="catalytic activity">
    <reaction evidence="1 12 13">
        <text>Endonucleolytic cleavage to 5'-phosphomonoester.</text>
        <dbReference type="EC" id="3.1.26.4"/>
    </reaction>
</comment>
<evidence type="ECO:0000259" key="14">
    <source>
        <dbReference type="PROSITE" id="PS51975"/>
    </source>
</evidence>
<accession>A0A421NV25</accession>
<reference evidence="16" key="1">
    <citation type="submission" date="2016-11" db="EMBL/GenBank/DDBJ databases">
        <title>Genome sequence of Candidatus Phytoplasma solani strain SA-1.</title>
        <authorList>
            <person name="Haryono M."/>
            <person name="Samarzija I."/>
            <person name="Seruga Music M."/>
            <person name="Hogenhout S."/>
            <person name="Kuo C.-H."/>
        </authorList>
    </citation>
    <scope>NUCLEOTIDE SEQUENCE [LARGE SCALE GENOMIC DNA]</scope>
    <source>
        <strain evidence="16">SA-1</strain>
    </source>
</reference>